<sequence>MVTTDYMEPASALVLGPTGGIPRGRTTVRMWKLSTMEITQTINVTKVTGRTHRGNYTGFMDVKFIPGDPSGRSFANGGGVIYLIDPVAGTAEPTYVFASPEVGPCVLAISADGTRLWGTLNTWGQVYMFDASRPEKLAVLDVLELGPFSGPHFMLLLEPKEDRIVVANYFIQMPPDMGVIAPPADYKVRVANLTENGTRMVLDEGFDVDFDNLPGVPPSNPHGLAYL</sequence>
<organism evidence="1 2">
    <name type="scientific">Klebsormidium nitens</name>
    <name type="common">Green alga</name>
    <name type="synonym">Ulothrix nitens</name>
    <dbReference type="NCBI Taxonomy" id="105231"/>
    <lineage>
        <taxon>Eukaryota</taxon>
        <taxon>Viridiplantae</taxon>
        <taxon>Streptophyta</taxon>
        <taxon>Klebsormidiophyceae</taxon>
        <taxon>Klebsormidiales</taxon>
        <taxon>Klebsormidiaceae</taxon>
        <taxon>Klebsormidium</taxon>
    </lineage>
</organism>
<accession>A0A1Y1IGX3</accession>
<dbReference type="OrthoDB" id="543110at2759"/>
<evidence type="ECO:0008006" key="3">
    <source>
        <dbReference type="Google" id="ProtNLM"/>
    </source>
</evidence>
<dbReference type="STRING" id="105231.A0A1Y1IGX3"/>
<dbReference type="EMBL" id="DF237523">
    <property type="protein sequence ID" value="GAQ89893.1"/>
    <property type="molecule type" value="Genomic_DNA"/>
</dbReference>
<dbReference type="InterPro" id="IPR011044">
    <property type="entry name" value="Quino_amine_DH_bsu"/>
</dbReference>
<reference evidence="1 2" key="1">
    <citation type="journal article" date="2014" name="Nat. Commun.">
        <title>Klebsormidium flaccidum genome reveals primary factors for plant terrestrial adaptation.</title>
        <authorList>
            <person name="Hori K."/>
            <person name="Maruyama F."/>
            <person name="Fujisawa T."/>
            <person name="Togashi T."/>
            <person name="Yamamoto N."/>
            <person name="Seo M."/>
            <person name="Sato S."/>
            <person name="Yamada T."/>
            <person name="Mori H."/>
            <person name="Tajima N."/>
            <person name="Moriyama T."/>
            <person name="Ikeuchi M."/>
            <person name="Watanabe M."/>
            <person name="Wada H."/>
            <person name="Kobayashi K."/>
            <person name="Saito M."/>
            <person name="Masuda T."/>
            <person name="Sasaki-Sekimoto Y."/>
            <person name="Mashiguchi K."/>
            <person name="Awai K."/>
            <person name="Shimojima M."/>
            <person name="Masuda S."/>
            <person name="Iwai M."/>
            <person name="Nobusawa T."/>
            <person name="Narise T."/>
            <person name="Kondo S."/>
            <person name="Saito H."/>
            <person name="Sato R."/>
            <person name="Murakawa M."/>
            <person name="Ihara Y."/>
            <person name="Oshima-Yamada Y."/>
            <person name="Ohtaka K."/>
            <person name="Satoh M."/>
            <person name="Sonobe K."/>
            <person name="Ishii M."/>
            <person name="Ohtani R."/>
            <person name="Kanamori-Sato M."/>
            <person name="Honoki R."/>
            <person name="Miyazaki D."/>
            <person name="Mochizuki H."/>
            <person name="Umetsu J."/>
            <person name="Higashi K."/>
            <person name="Shibata D."/>
            <person name="Kamiya Y."/>
            <person name="Sato N."/>
            <person name="Nakamura Y."/>
            <person name="Tabata S."/>
            <person name="Ida S."/>
            <person name="Kurokawa K."/>
            <person name="Ohta H."/>
        </authorList>
    </citation>
    <scope>NUCLEOTIDE SEQUENCE [LARGE SCALE GENOMIC DNA]</scope>
    <source>
        <strain evidence="1 2">NIES-2285</strain>
    </source>
</reference>
<dbReference type="InterPro" id="IPR015943">
    <property type="entry name" value="WD40/YVTN_repeat-like_dom_sf"/>
</dbReference>
<keyword evidence="2" id="KW-1185">Reference proteome</keyword>
<dbReference type="Gene3D" id="2.130.10.10">
    <property type="entry name" value="YVTN repeat-like/Quinoprotein amine dehydrogenase"/>
    <property type="match status" value="1"/>
</dbReference>
<name>A0A1Y1IGX3_KLENI</name>
<evidence type="ECO:0000313" key="2">
    <source>
        <dbReference type="Proteomes" id="UP000054558"/>
    </source>
</evidence>
<evidence type="ECO:0000313" key="1">
    <source>
        <dbReference type="EMBL" id="GAQ89893.1"/>
    </source>
</evidence>
<proteinExistence type="predicted"/>
<dbReference type="SUPFAM" id="SSF50969">
    <property type="entry name" value="YVTN repeat-like/Quinoprotein amine dehydrogenase"/>
    <property type="match status" value="1"/>
</dbReference>
<dbReference type="Proteomes" id="UP000054558">
    <property type="component" value="Unassembled WGS sequence"/>
</dbReference>
<dbReference type="AlphaFoldDB" id="A0A1Y1IGX3"/>
<protein>
    <recommendedName>
        <fullName evidence="3">Methanethiol oxidase</fullName>
    </recommendedName>
</protein>
<gene>
    <name evidence="1" type="ORF">KFL_005740040</name>
</gene>